<protein>
    <submittedName>
        <fullName evidence="2">Uncharacterized protein</fullName>
    </submittedName>
</protein>
<name>A0A0G1EUW3_9BACT</name>
<feature type="transmembrane region" description="Helical" evidence="1">
    <location>
        <begin position="223"/>
        <end position="245"/>
    </location>
</feature>
<dbReference type="Proteomes" id="UP000034050">
    <property type="component" value="Unassembled WGS sequence"/>
</dbReference>
<evidence type="ECO:0000313" key="2">
    <source>
        <dbReference type="EMBL" id="KKS86826.1"/>
    </source>
</evidence>
<accession>A0A0G1EUW3</accession>
<dbReference type="EMBL" id="LCFD01000006">
    <property type="protein sequence ID" value="KKS86826.1"/>
    <property type="molecule type" value="Genomic_DNA"/>
</dbReference>
<feature type="transmembrane region" description="Helical" evidence="1">
    <location>
        <begin position="62"/>
        <end position="80"/>
    </location>
</feature>
<feature type="transmembrane region" description="Helical" evidence="1">
    <location>
        <begin position="112"/>
        <end position="134"/>
    </location>
</feature>
<evidence type="ECO:0000256" key="1">
    <source>
        <dbReference type="SAM" id="Phobius"/>
    </source>
</evidence>
<reference evidence="2 3" key="1">
    <citation type="journal article" date="2015" name="Nature">
        <title>rRNA introns, odd ribosomes, and small enigmatic genomes across a large radiation of phyla.</title>
        <authorList>
            <person name="Brown C.T."/>
            <person name="Hug L.A."/>
            <person name="Thomas B.C."/>
            <person name="Sharon I."/>
            <person name="Castelle C.J."/>
            <person name="Singh A."/>
            <person name="Wilkins M.J."/>
            <person name="Williams K.H."/>
            <person name="Banfield J.F."/>
        </authorList>
    </citation>
    <scope>NUCLEOTIDE SEQUENCE [LARGE SCALE GENOMIC DNA]</scope>
</reference>
<sequence length="262" mass="30179">MKRYLKVYRYLLKINFAKLVIYRTNFVSSLVSSLVWGIFIIVQMLLLTSRSTQIFGWTKNELLLLTGVFSVGVGLFHIFLTPNFENIAALVNFGRLDAWLLKPIDSQFLTSFMYVNFGAVTRLVAAMAFTIYILVQIQFKLTWVSSGVFLLFFGAGLLLIYSVWMSVVTLLIWVPRLSNIVEFMFSIMGMARFPREMFQRYSQVVLYILFPLTFVIVSPTKVLLAKATLFDAIGLFLLTTLFFIGSRKFWQFAMKYYTSASS</sequence>
<keyword evidence="1" id="KW-1133">Transmembrane helix</keyword>
<gene>
    <name evidence="2" type="ORF">UV61_C0006G0027</name>
</gene>
<dbReference type="PANTHER" id="PTHR36833:SF1">
    <property type="entry name" value="INTEGRAL MEMBRANE TRANSPORT PROTEIN"/>
    <property type="match status" value="1"/>
</dbReference>
<organism evidence="2 3">
    <name type="scientific">Candidatus Gottesmanbacteria bacterium GW2011_GWB1_43_11</name>
    <dbReference type="NCBI Taxonomy" id="1618446"/>
    <lineage>
        <taxon>Bacteria</taxon>
        <taxon>Candidatus Gottesmaniibacteriota</taxon>
    </lineage>
</organism>
<dbReference type="InterPro" id="IPR010390">
    <property type="entry name" value="ABC-2_transporter-like"/>
</dbReference>
<keyword evidence="1" id="KW-0472">Membrane</keyword>
<dbReference type="STRING" id="1618446.UV61_C0006G0027"/>
<feature type="transmembrane region" description="Helical" evidence="1">
    <location>
        <begin position="201"/>
        <end position="217"/>
    </location>
</feature>
<comment type="caution">
    <text evidence="2">The sequence shown here is derived from an EMBL/GenBank/DDBJ whole genome shotgun (WGS) entry which is preliminary data.</text>
</comment>
<proteinExistence type="predicted"/>
<keyword evidence="1" id="KW-0812">Transmembrane</keyword>
<dbReference type="Pfam" id="PF06182">
    <property type="entry name" value="ABC2_membrane_6"/>
    <property type="match status" value="1"/>
</dbReference>
<dbReference type="AlphaFoldDB" id="A0A0G1EUW3"/>
<feature type="transmembrane region" description="Helical" evidence="1">
    <location>
        <begin position="20"/>
        <end position="42"/>
    </location>
</feature>
<dbReference type="PANTHER" id="PTHR36833">
    <property type="entry name" value="SLR0610 PROTEIN-RELATED"/>
    <property type="match status" value="1"/>
</dbReference>
<feature type="transmembrane region" description="Helical" evidence="1">
    <location>
        <begin position="141"/>
        <end position="164"/>
    </location>
</feature>
<evidence type="ECO:0000313" key="3">
    <source>
        <dbReference type="Proteomes" id="UP000034050"/>
    </source>
</evidence>